<comment type="caution">
    <text evidence="1">The sequence shown here is derived from an EMBL/GenBank/DDBJ whole genome shotgun (WGS) entry which is preliminary data.</text>
</comment>
<dbReference type="OrthoDB" id="5348404at2759"/>
<dbReference type="GeneID" id="59262237"/>
<keyword evidence="2" id="KW-1185">Reference proteome</keyword>
<evidence type="ECO:0000313" key="1">
    <source>
        <dbReference type="EMBL" id="KAF5872905.1"/>
    </source>
</evidence>
<sequence length="110" mass="12790">MHSLRRVFALVQPKPWLYPVRFLRMKIWRKKTTYIEDGLKWLGWQALVHVLSFGDVLKCIVEGFHGLRSSRRNAIMAHYVDAGIEGRASPYKTKDLSEALDLVDRGPDEH</sequence>
<dbReference type="EMBL" id="JABFCT010000009">
    <property type="protein sequence ID" value="KAF5872905.1"/>
    <property type="molecule type" value="Genomic_DNA"/>
</dbReference>
<gene>
    <name evidence="1" type="ORF">Bfra_008182</name>
</gene>
<reference evidence="1 2" key="1">
    <citation type="journal article" date="2020" name="Phytopathology">
        <title>A high-quality genome resource of Botrytis fragariae, a new and rapidly spreading fungal pathogen causing strawberry gray mold in the U.S.A.</title>
        <authorList>
            <person name="Wu Y."/>
            <person name="Saski C.A."/>
            <person name="Schnabel G."/>
            <person name="Xiao S."/>
            <person name="Hu M."/>
        </authorList>
    </citation>
    <scope>NUCLEOTIDE SEQUENCE [LARGE SCALE GENOMIC DNA]</scope>
    <source>
        <strain evidence="1 2">BVB16</strain>
    </source>
</reference>
<organism evidence="1 2">
    <name type="scientific">Botrytis fragariae</name>
    <dbReference type="NCBI Taxonomy" id="1964551"/>
    <lineage>
        <taxon>Eukaryota</taxon>
        <taxon>Fungi</taxon>
        <taxon>Dikarya</taxon>
        <taxon>Ascomycota</taxon>
        <taxon>Pezizomycotina</taxon>
        <taxon>Leotiomycetes</taxon>
        <taxon>Helotiales</taxon>
        <taxon>Sclerotiniaceae</taxon>
        <taxon>Botrytis</taxon>
    </lineage>
</organism>
<protein>
    <submittedName>
        <fullName evidence="1">Uncharacterized protein</fullName>
    </submittedName>
</protein>
<dbReference type="RefSeq" id="XP_037191851.1">
    <property type="nucleotide sequence ID" value="XM_037338545.1"/>
</dbReference>
<dbReference type="AlphaFoldDB" id="A0A8H6AT23"/>
<accession>A0A8H6AT23</accession>
<dbReference type="Proteomes" id="UP000531561">
    <property type="component" value="Unassembled WGS sequence"/>
</dbReference>
<proteinExistence type="predicted"/>
<evidence type="ECO:0000313" key="2">
    <source>
        <dbReference type="Proteomes" id="UP000531561"/>
    </source>
</evidence>
<name>A0A8H6AT23_9HELO</name>